<evidence type="ECO:0000256" key="3">
    <source>
        <dbReference type="ARBA" id="ARBA00022692"/>
    </source>
</evidence>
<proteinExistence type="inferred from homology"/>
<feature type="transmembrane region" description="Helical" evidence="7">
    <location>
        <begin position="6"/>
        <end position="24"/>
    </location>
</feature>
<feature type="transmembrane region" description="Helical" evidence="7">
    <location>
        <begin position="239"/>
        <end position="260"/>
    </location>
</feature>
<dbReference type="Proteomes" id="UP000694941">
    <property type="component" value="Unplaced"/>
</dbReference>
<comment type="similarity">
    <text evidence="2">Belongs to the TMEM201 family.</text>
</comment>
<dbReference type="Pfam" id="PF09779">
    <property type="entry name" value="Ima1_N"/>
    <property type="match status" value="1"/>
</dbReference>
<evidence type="ECO:0000256" key="2">
    <source>
        <dbReference type="ARBA" id="ARBA00007600"/>
    </source>
</evidence>
<evidence type="ECO:0000256" key="5">
    <source>
        <dbReference type="ARBA" id="ARBA00023136"/>
    </source>
</evidence>
<reference evidence="10" key="1">
    <citation type="submission" date="2025-08" db="UniProtKB">
        <authorList>
            <consortium name="RefSeq"/>
        </authorList>
    </citation>
    <scope>IDENTIFICATION</scope>
    <source>
        <tissue evidence="10">Muscle</tissue>
    </source>
</reference>
<keyword evidence="5 7" id="KW-0472">Membrane</keyword>
<keyword evidence="4 7" id="KW-1133">Transmembrane helix</keyword>
<accession>A0ABM1BRG3</accession>
<evidence type="ECO:0000313" key="9">
    <source>
        <dbReference type="Proteomes" id="UP000694941"/>
    </source>
</evidence>
<feature type="domain" description="Ima1 N-terminal" evidence="8">
    <location>
        <begin position="33"/>
        <end position="155"/>
    </location>
</feature>
<feature type="transmembrane region" description="Helical" evidence="7">
    <location>
        <begin position="272"/>
        <end position="293"/>
    </location>
</feature>
<dbReference type="PANTHER" id="PTHR28646:SF1">
    <property type="entry name" value="TRANSMEMBRANE PROTEIN 201"/>
    <property type="match status" value="1"/>
</dbReference>
<name>A0ABM1BRG3_LIMPO</name>
<dbReference type="GeneID" id="106471180"/>
<protein>
    <submittedName>
        <fullName evidence="10">Transmembrane protein 201-like isoform X1</fullName>
    </submittedName>
</protein>
<evidence type="ECO:0000256" key="7">
    <source>
        <dbReference type="SAM" id="Phobius"/>
    </source>
</evidence>
<sequence length="439" mass="50050">MDLYLSFGILVSVSFSIFLVYSRLRPKFPVRVYCWFCGEKHVVPFGNRNCWDCPHCDQYNGFSETGDYNKPIPAQYDESLNFPVTGSVVEGYEEKYKQPLINGLCKECNQNQTMKIRLLADFVPLNKFCFDQEVEAYQRHLEKVYKLCWQCEVHVQKKLSQQDAELRPKIPPHLLNYSLNQHTRPALKVLTRNHIPFGVHVLAVINFSSALLLLVSAVFELQEDREYRLFPISWLMVSRLPTSSFLTVVGLLVAVGGTLWAGKHRLRTVDALCCAFWVTLQGLYSSAVSGLFSETDLHLLRPMVILVTAMVSFSSGIFRVTKRVNPKQKWLNKANQLTSPRRKIKVDNRSTSVCGYKSMDNLSLSFGSKQGSQSFTNSSTCSYETDGNVTAHNALHLELDALHIPHLLQSYKFFYVSKTSRLFSLKISNFSCEASSFHC</sequence>
<dbReference type="PANTHER" id="PTHR28646">
    <property type="entry name" value="TRANSMEMBRANE PROTEIN 201"/>
    <property type="match status" value="1"/>
</dbReference>
<organism evidence="9 10">
    <name type="scientific">Limulus polyphemus</name>
    <name type="common">Atlantic horseshoe crab</name>
    <dbReference type="NCBI Taxonomy" id="6850"/>
    <lineage>
        <taxon>Eukaryota</taxon>
        <taxon>Metazoa</taxon>
        <taxon>Ecdysozoa</taxon>
        <taxon>Arthropoda</taxon>
        <taxon>Chelicerata</taxon>
        <taxon>Merostomata</taxon>
        <taxon>Xiphosura</taxon>
        <taxon>Limulidae</taxon>
        <taxon>Limulus</taxon>
    </lineage>
</organism>
<evidence type="ECO:0000256" key="6">
    <source>
        <dbReference type="ARBA" id="ARBA00023242"/>
    </source>
</evidence>
<evidence type="ECO:0000313" key="10">
    <source>
        <dbReference type="RefSeq" id="XP_013787224.1"/>
    </source>
</evidence>
<evidence type="ECO:0000256" key="1">
    <source>
        <dbReference type="ARBA" id="ARBA00004473"/>
    </source>
</evidence>
<evidence type="ECO:0000259" key="8">
    <source>
        <dbReference type="Pfam" id="PF09779"/>
    </source>
</evidence>
<keyword evidence="9" id="KW-1185">Reference proteome</keyword>
<feature type="transmembrane region" description="Helical" evidence="7">
    <location>
        <begin position="299"/>
        <end position="320"/>
    </location>
</feature>
<keyword evidence="6" id="KW-0539">Nucleus</keyword>
<dbReference type="RefSeq" id="XP_013787224.1">
    <property type="nucleotide sequence ID" value="XM_013931770.2"/>
</dbReference>
<evidence type="ECO:0000256" key="4">
    <source>
        <dbReference type="ARBA" id="ARBA00022989"/>
    </source>
</evidence>
<keyword evidence="3 7" id="KW-0812">Transmembrane</keyword>
<dbReference type="InterPro" id="IPR040041">
    <property type="entry name" value="TMEM201"/>
</dbReference>
<gene>
    <name evidence="10" type="primary">LOC106471180</name>
</gene>
<dbReference type="InterPro" id="IPR018617">
    <property type="entry name" value="Ima1_N"/>
</dbReference>
<comment type="subcellular location">
    <subcellularLocation>
        <location evidence="1">Nucleus inner membrane</location>
        <topology evidence="1">Multi-pass membrane protein</topology>
    </subcellularLocation>
</comment>
<feature type="transmembrane region" description="Helical" evidence="7">
    <location>
        <begin position="197"/>
        <end position="219"/>
    </location>
</feature>